<dbReference type="Proteomes" id="UP000521676">
    <property type="component" value="Unassembled WGS sequence"/>
</dbReference>
<dbReference type="InterPro" id="IPR004498">
    <property type="entry name" value="Ribosomal_PrmA_MeTrfase"/>
</dbReference>
<keyword evidence="7" id="KW-0687">Ribonucleoprotein</keyword>
<gene>
    <name evidence="6 7" type="primary">prmA</name>
    <name evidence="7" type="ORF">HXX08_02290</name>
    <name evidence="8" type="ORF">OZ401_002378</name>
</gene>
<dbReference type="PANTHER" id="PTHR43648:SF1">
    <property type="entry name" value="ELECTRON TRANSFER FLAVOPROTEIN BETA SUBUNIT LYSINE METHYLTRANSFERASE"/>
    <property type="match status" value="1"/>
</dbReference>
<reference evidence="8" key="2">
    <citation type="journal article" date="2024" name="Nature">
        <title>Anoxygenic phototroph of the Chloroflexota uses a type I reaction centre.</title>
        <authorList>
            <person name="Tsuji J.M."/>
            <person name="Shaw N.A."/>
            <person name="Nagashima S."/>
            <person name="Venkiteswaran J.J."/>
            <person name="Schiff S.L."/>
            <person name="Watanabe T."/>
            <person name="Fukui M."/>
            <person name="Hanada S."/>
            <person name="Tank M."/>
            <person name="Neufeld J.D."/>
        </authorList>
    </citation>
    <scope>NUCLEOTIDE SEQUENCE</scope>
    <source>
        <strain evidence="8">L227-S17</strain>
    </source>
</reference>
<dbReference type="EC" id="2.1.1.-" evidence="6"/>
<comment type="function">
    <text evidence="6">Methylates ribosomal protein L11.</text>
</comment>
<dbReference type="Gene3D" id="3.40.50.150">
    <property type="entry name" value="Vaccinia Virus protein VP39"/>
    <property type="match status" value="1"/>
</dbReference>
<dbReference type="EMBL" id="JACATZ010000001">
    <property type="protein sequence ID" value="NWJ44686.1"/>
    <property type="molecule type" value="Genomic_DNA"/>
</dbReference>
<organism evidence="7 9">
    <name type="scientific">Candidatus Chlorohelix allophototropha</name>
    <dbReference type="NCBI Taxonomy" id="3003348"/>
    <lineage>
        <taxon>Bacteria</taxon>
        <taxon>Bacillati</taxon>
        <taxon>Chloroflexota</taxon>
        <taxon>Chloroflexia</taxon>
        <taxon>Candidatus Chloroheliales</taxon>
        <taxon>Candidatus Chloroheliaceae</taxon>
        <taxon>Candidatus Chlorohelix</taxon>
    </lineage>
</organism>
<evidence type="ECO:0000313" key="8">
    <source>
        <dbReference type="EMBL" id="WJW66574.1"/>
    </source>
</evidence>
<proteinExistence type="inferred from homology"/>
<protein>
    <recommendedName>
        <fullName evidence="6">Ribosomal protein L11 methyltransferase</fullName>
        <shortName evidence="6">L11 Mtase</shortName>
        <ecNumber evidence="6">2.1.1.-</ecNumber>
    </recommendedName>
</protein>
<dbReference type="EMBL" id="CP128399">
    <property type="protein sequence ID" value="WJW66574.1"/>
    <property type="molecule type" value="Genomic_DNA"/>
</dbReference>
<evidence type="ECO:0000256" key="4">
    <source>
        <dbReference type="ARBA" id="ARBA00022679"/>
    </source>
</evidence>
<feature type="binding site" evidence="6">
    <location>
        <position position="158"/>
    </location>
    <ligand>
        <name>S-adenosyl-L-methionine</name>
        <dbReference type="ChEBI" id="CHEBI:59789"/>
    </ligand>
</feature>
<dbReference type="GO" id="GO:0005840">
    <property type="term" value="C:ribosome"/>
    <property type="evidence" value="ECO:0007669"/>
    <property type="project" value="UniProtKB-KW"/>
</dbReference>
<dbReference type="RefSeq" id="WP_341468463.1">
    <property type="nucleotide sequence ID" value="NZ_CP128399.1"/>
</dbReference>
<dbReference type="GO" id="GO:0032259">
    <property type="term" value="P:methylation"/>
    <property type="evidence" value="ECO:0007669"/>
    <property type="project" value="UniProtKB-KW"/>
</dbReference>
<evidence type="ECO:0000256" key="3">
    <source>
        <dbReference type="ARBA" id="ARBA00022603"/>
    </source>
</evidence>
<dbReference type="InterPro" id="IPR029063">
    <property type="entry name" value="SAM-dependent_MTases_sf"/>
</dbReference>
<keyword evidence="4 6" id="KW-0808">Transferase</keyword>
<feature type="binding site" evidence="6">
    <location>
        <position position="187"/>
    </location>
    <ligand>
        <name>S-adenosyl-L-methionine</name>
        <dbReference type="ChEBI" id="CHEBI:59789"/>
    </ligand>
</feature>
<dbReference type="GO" id="GO:0008276">
    <property type="term" value="F:protein methyltransferase activity"/>
    <property type="evidence" value="ECO:0007669"/>
    <property type="project" value="UniProtKB-UniRule"/>
</dbReference>
<reference evidence="7 9" key="1">
    <citation type="submission" date="2020-06" db="EMBL/GenBank/DDBJ databases">
        <title>Anoxygenic phototrophic Chloroflexota member uses a Type I reaction center.</title>
        <authorList>
            <person name="Tsuji J.M."/>
            <person name="Shaw N.A."/>
            <person name="Nagashima S."/>
            <person name="Venkiteswaran J."/>
            <person name="Schiff S.L."/>
            <person name="Hanada S."/>
            <person name="Tank M."/>
            <person name="Neufeld J.D."/>
        </authorList>
    </citation>
    <scope>NUCLEOTIDE SEQUENCE [LARGE SCALE GENOMIC DNA]</scope>
    <source>
        <strain evidence="7">L227-S17</strain>
    </source>
</reference>
<keyword evidence="5 6" id="KW-0949">S-adenosyl-L-methionine</keyword>
<evidence type="ECO:0000256" key="6">
    <source>
        <dbReference type="HAMAP-Rule" id="MF_00735"/>
    </source>
</evidence>
<dbReference type="PANTHER" id="PTHR43648">
    <property type="entry name" value="ELECTRON TRANSFER FLAVOPROTEIN BETA SUBUNIT LYSINE METHYLTRANSFERASE"/>
    <property type="match status" value="1"/>
</dbReference>
<evidence type="ECO:0000313" key="9">
    <source>
        <dbReference type="Proteomes" id="UP000521676"/>
    </source>
</evidence>
<evidence type="ECO:0000256" key="5">
    <source>
        <dbReference type="ARBA" id="ARBA00022691"/>
    </source>
</evidence>
<comment type="catalytic activity">
    <reaction evidence="6">
        <text>L-lysyl-[protein] + 3 S-adenosyl-L-methionine = N(6),N(6),N(6)-trimethyl-L-lysyl-[protein] + 3 S-adenosyl-L-homocysteine + 3 H(+)</text>
        <dbReference type="Rhea" id="RHEA:54192"/>
        <dbReference type="Rhea" id="RHEA-COMP:9752"/>
        <dbReference type="Rhea" id="RHEA-COMP:13826"/>
        <dbReference type="ChEBI" id="CHEBI:15378"/>
        <dbReference type="ChEBI" id="CHEBI:29969"/>
        <dbReference type="ChEBI" id="CHEBI:57856"/>
        <dbReference type="ChEBI" id="CHEBI:59789"/>
        <dbReference type="ChEBI" id="CHEBI:61961"/>
    </reaction>
</comment>
<accession>A0A8T7M1N8</accession>
<dbReference type="GO" id="GO:0005737">
    <property type="term" value="C:cytoplasm"/>
    <property type="evidence" value="ECO:0007669"/>
    <property type="project" value="UniProtKB-SubCell"/>
</dbReference>
<dbReference type="Pfam" id="PF06325">
    <property type="entry name" value="PrmA"/>
    <property type="match status" value="1"/>
</dbReference>
<evidence type="ECO:0000313" key="7">
    <source>
        <dbReference type="EMBL" id="NWJ44686.1"/>
    </source>
</evidence>
<keyword evidence="10" id="KW-1185">Reference proteome</keyword>
<evidence type="ECO:0000256" key="2">
    <source>
        <dbReference type="ARBA" id="ARBA00022490"/>
    </source>
</evidence>
<keyword evidence="2 6" id="KW-0963">Cytoplasm</keyword>
<dbReference type="HAMAP" id="MF_00735">
    <property type="entry name" value="Methyltr_PrmA"/>
    <property type="match status" value="1"/>
</dbReference>
<feature type="binding site" evidence="6">
    <location>
        <position position="209"/>
    </location>
    <ligand>
        <name>S-adenosyl-L-methionine</name>
        <dbReference type="ChEBI" id="CHEBI:59789"/>
    </ligand>
</feature>
<dbReference type="PIRSF" id="PIRSF000401">
    <property type="entry name" value="RPL11_MTase"/>
    <property type="match status" value="1"/>
</dbReference>
<comment type="subcellular location">
    <subcellularLocation>
        <location evidence="6">Cytoplasm</location>
    </subcellularLocation>
</comment>
<dbReference type="CDD" id="cd02440">
    <property type="entry name" value="AdoMet_MTases"/>
    <property type="match status" value="1"/>
</dbReference>
<comment type="similarity">
    <text evidence="1 6">Belongs to the methyltransferase superfamily. PrmA family.</text>
</comment>
<keyword evidence="7" id="KW-0689">Ribosomal protein</keyword>
<dbReference type="InterPro" id="IPR050078">
    <property type="entry name" value="Ribosomal_L11_MeTrfase_PrmA"/>
</dbReference>
<dbReference type="SUPFAM" id="SSF53335">
    <property type="entry name" value="S-adenosyl-L-methionine-dependent methyltransferases"/>
    <property type="match status" value="1"/>
</dbReference>
<evidence type="ECO:0000256" key="1">
    <source>
        <dbReference type="ARBA" id="ARBA00009741"/>
    </source>
</evidence>
<dbReference type="NCBIfam" id="TIGR00406">
    <property type="entry name" value="prmA"/>
    <property type="match status" value="1"/>
</dbReference>
<name>A0A8T7M1N8_9CHLR</name>
<sequence>MNDTASSWLELAVVAEAEAVEAITELFTRYGYNQGVVIEEPIKPGPDGGAEIDPEGLVTVRTYLPLSPENSEEQQAQVQKLREGLWYLGRMLHIEALQVAEKREEDWANAWKQYYQVHRLGKRTVIKPPWQPYVPEADDIVVEIDPGMAFGTGLHPTTRLCLLLAEEQIPLLLAQKGDERIKALDVGTGSGILAIAAAKLGATLTIGVDTDPVAVQSAAENVSRNGLEERVIVVAGSLAVEKSIASGGFYSFPEDAQRVPEALITNAPYDVVLANIIARVLGALANAFALALKPGGKLIVSGIISEKETEVVQAFEQVGLKILERRSENDWVALLAEKTA</sequence>
<dbReference type="AlphaFoldDB" id="A0A8T7M1N8"/>
<evidence type="ECO:0000313" key="10">
    <source>
        <dbReference type="Proteomes" id="UP001431572"/>
    </source>
</evidence>
<dbReference type="Proteomes" id="UP001431572">
    <property type="component" value="Chromosome 1"/>
</dbReference>
<keyword evidence="3 6" id="KW-0489">Methyltransferase</keyword>
<feature type="binding site" evidence="6">
    <location>
        <position position="275"/>
    </location>
    <ligand>
        <name>S-adenosyl-L-methionine</name>
        <dbReference type="ChEBI" id="CHEBI:59789"/>
    </ligand>
</feature>